<dbReference type="PROSITE" id="PS50887">
    <property type="entry name" value="GGDEF"/>
    <property type="match status" value="1"/>
</dbReference>
<dbReference type="InterPro" id="IPR013767">
    <property type="entry name" value="PAS_fold"/>
</dbReference>
<dbReference type="Proteomes" id="UP000584824">
    <property type="component" value="Unassembled WGS sequence"/>
</dbReference>
<evidence type="ECO:0000259" key="4">
    <source>
        <dbReference type="PROSITE" id="PS50887"/>
    </source>
</evidence>
<dbReference type="Pfam" id="PF00990">
    <property type="entry name" value="GGDEF"/>
    <property type="match status" value="1"/>
</dbReference>
<dbReference type="InterPro" id="IPR029787">
    <property type="entry name" value="Nucleotide_cyclase"/>
</dbReference>
<dbReference type="GO" id="GO:0006355">
    <property type="term" value="P:regulation of DNA-templated transcription"/>
    <property type="evidence" value="ECO:0007669"/>
    <property type="project" value="InterPro"/>
</dbReference>
<dbReference type="RefSeq" id="WP_183788494.1">
    <property type="nucleotide sequence ID" value="NZ_JACIDU010000001.1"/>
</dbReference>
<gene>
    <name evidence="5" type="ORF">GGQ66_000192</name>
</gene>
<feature type="domain" description="PAS" evidence="3">
    <location>
        <begin position="16"/>
        <end position="69"/>
    </location>
</feature>
<dbReference type="CDD" id="cd00130">
    <property type="entry name" value="PAS"/>
    <property type="match status" value="1"/>
</dbReference>
<comment type="caution">
    <text evidence="5">The sequence shown here is derived from an EMBL/GenBank/DDBJ whole genome shotgun (WGS) entry which is preliminary data.</text>
</comment>
<dbReference type="SUPFAM" id="SSF55785">
    <property type="entry name" value="PYP-like sensor domain (PAS domain)"/>
    <property type="match status" value="1"/>
</dbReference>
<dbReference type="NCBIfam" id="TIGR00229">
    <property type="entry name" value="sensory_box"/>
    <property type="match status" value="1"/>
</dbReference>
<sequence>MAGAAVRAIDDLHNLDGNVYARIVTDMADAVIGIDRHHVIRLCNPAAETLFGWKHEEIIGKPVNLLIPERFHQSHRGNVESFRGETAHARYMGNRKGFILGQTRTGQEISLGATILNVADEGEPLMVAIIRDLTERLEHQGELQRLANTDPLSGALNRRAFRDVAETEIHNSRLRNHPTALILFDIDHFKGVNDQYGHHTGDRVICEFTDLLRTSLRAHDVLGRWGGEEFIVLLPSASLDQATSVSERIRRAVENAAFGLESDIELRLTISAGVTHAHESETLDGFIRRADLALYAAKESGRNRVFFLGVGHDEAKPFAHTEERNP</sequence>
<dbReference type="InterPro" id="IPR000014">
    <property type="entry name" value="PAS"/>
</dbReference>
<reference evidence="5 6" key="1">
    <citation type="submission" date="2020-08" db="EMBL/GenBank/DDBJ databases">
        <title>Genomic Encyclopedia of Type Strains, Phase IV (KMG-IV): sequencing the most valuable type-strain genomes for metagenomic binning, comparative biology and taxonomic classification.</title>
        <authorList>
            <person name="Goeker M."/>
        </authorList>
    </citation>
    <scope>NUCLEOTIDE SEQUENCE [LARGE SCALE GENOMIC DNA]</scope>
    <source>
        <strain evidence="5 6">DSM 26385</strain>
    </source>
</reference>
<dbReference type="SMART" id="SM00091">
    <property type="entry name" value="PAS"/>
    <property type="match status" value="1"/>
</dbReference>
<dbReference type="PANTHER" id="PTHR45138">
    <property type="entry name" value="REGULATORY COMPONENTS OF SENSORY TRANSDUCTION SYSTEM"/>
    <property type="match status" value="1"/>
</dbReference>
<dbReference type="EMBL" id="JACIDU010000001">
    <property type="protein sequence ID" value="MBB4101676.1"/>
    <property type="molecule type" value="Genomic_DNA"/>
</dbReference>
<evidence type="ECO:0000259" key="3">
    <source>
        <dbReference type="PROSITE" id="PS50112"/>
    </source>
</evidence>
<dbReference type="Pfam" id="PF00989">
    <property type="entry name" value="PAS"/>
    <property type="match status" value="1"/>
</dbReference>
<comment type="catalytic activity">
    <reaction evidence="2">
        <text>2 GTP = 3',3'-c-di-GMP + 2 diphosphate</text>
        <dbReference type="Rhea" id="RHEA:24898"/>
        <dbReference type="ChEBI" id="CHEBI:33019"/>
        <dbReference type="ChEBI" id="CHEBI:37565"/>
        <dbReference type="ChEBI" id="CHEBI:58805"/>
        <dbReference type="EC" id="2.7.7.65"/>
    </reaction>
</comment>
<dbReference type="InterPro" id="IPR000160">
    <property type="entry name" value="GGDEF_dom"/>
</dbReference>
<feature type="domain" description="GGDEF" evidence="4">
    <location>
        <begin position="177"/>
        <end position="310"/>
    </location>
</feature>
<dbReference type="InterPro" id="IPR043128">
    <property type="entry name" value="Rev_trsase/Diguanyl_cyclase"/>
</dbReference>
<dbReference type="EC" id="2.7.7.65" evidence="1"/>
<evidence type="ECO:0000256" key="2">
    <source>
        <dbReference type="ARBA" id="ARBA00034247"/>
    </source>
</evidence>
<dbReference type="InterPro" id="IPR050469">
    <property type="entry name" value="Diguanylate_Cyclase"/>
</dbReference>
<keyword evidence="6" id="KW-1185">Reference proteome</keyword>
<dbReference type="GO" id="GO:0052621">
    <property type="term" value="F:diguanylate cyclase activity"/>
    <property type="evidence" value="ECO:0007669"/>
    <property type="project" value="UniProtKB-EC"/>
</dbReference>
<dbReference type="Gene3D" id="3.30.70.270">
    <property type="match status" value="1"/>
</dbReference>
<dbReference type="CDD" id="cd01949">
    <property type="entry name" value="GGDEF"/>
    <property type="match status" value="1"/>
</dbReference>
<dbReference type="InterPro" id="IPR035965">
    <property type="entry name" value="PAS-like_dom_sf"/>
</dbReference>
<organism evidence="5 6">
    <name type="scientific">Allorhizobium borbori</name>
    <dbReference type="NCBI Taxonomy" id="485907"/>
    <lineage>
        <taxon>Bacteria</taxon>
        <taxon>Pseudomonadati</taxon>
        <taxon>Pseudomonadota</taxon>
        <taxon>Alphaproteobacteria</taxon>
        <taxon>Hyphomicrobiales</taxon>
        <taxon>Rhizobiaceae</taxon>
        <taxon>Rhizobium/Agrobacterium group</taxon>
        <taxon>Allorhizobium</taxon>
    </lineage>
</organism>
<dbReference type="SUPFAM" id="SSF55073">
    <property type="entry name" value="Nucleotide cyclase"/>
    <property type="match status" value="1"/>
</dbReference>
<dbReference type="PROSITE" id="PS50112">
    <property type="entry name" value="PAS"/>
    <property type="match status" value="1"/>
</dbReference>
<name>A0A7W6P0B3_9HYPH</name>
<dbReference type="FunFam" id="3.30.70.270:FF:000001">
    <property type="entry name" value="Diguanylate cyclase domain protein"/>
    <property type="match status" value="1"/>
</dbReference>
<evidence type="ECO:0000256" key="1">
    <source>
        <dbReference type="ARBA" id="ARBA00012528"/>
    </source>
</evidence>
<dbReference type="SMART" id="SM00267">
    <property type="entry name" value="GGDEF"/>
    <property type="match status" value="1"/>
</dbReference>
<evidence type="ECO:0000313" key="6">
    <source>
        <dbReference type="Proteomes" id="UP000584824"/>
    </source>
</evidence>
<dbReference type="Gene3D" id="3.30.450.20">
    <property type="entry name" value="PAS domain"/>
    <property type="match status" value="1"/>
</dbReference>
<dbReference type="AlphaFoldDB" id="A0A7W6P0B3"/>
<accession>A0A7W6P0B3</accession>
<evidence type="ECO:0000313" key="5">
    <source>
        <dbReference type="EMBL" id="MBB4101676.1"/>
    </source>
</evidence>
<proteinExistence type="predicted"/>
<dbReference type="PANTHER" id="PTHR45138:SF9">
    <property type="entry name" value="DIGUANYLATE CYCLASE DGCM-RELATED"/>
    <property type="match status" value="1"/>
</dbReference>
<dbReference type="NCBIfam" id="TIGR00254">
    <property type="entry name" value="GGDEF"/>
    <property type="match status" value="1"/>
</dbReference>
<protein>
    <recommendedName>
        <fullName evidence="1">diguanylate cyclase</fullName>
        <ecNumber evidence="1">2.7.7.65</ecNumber>
    </recommendedName>
</protein>